<proteinExistence type="predicted"/>
<dbReference type="GO" id="GO:0016853">
    <property type="term" value="F:isomerase activity"/>
    <property type="evidence" value="ECO:0007669"/>
    <property type="project" value="UniProtKB-KW"/>
</dbReference>
<dbReference type="HOGENOM" id="CLU_124277_0_0_6"/>
<dbReference type="Proteomes" id="UP000006859">
    <property type="component" value="Chromosome"/>
</dbReference>
<keyword evidence="3" id="KW-1185">Reference proteome</keyword>
<dbReference type="EMBL" id="CP002038">
    <property type="protein sequence ID" value="ADM96864.1"/>
    <property type="molecule type" value="Genomic_DNA"/>
</dbReference>
<gene>
    <name evidence="2" type="ordered locus">Dda3937_02321</name>
</gene>
<organism evidence="2 3">
    <name type="scientific">Dickeya dadantii (strain 3937)</name>
    <name type="common">Erwinia chrysanthemi (strain 3937)</name>
    <dbReference type="NCBI Taxonomy" id="198628"/>
    <lineage>
        <taxon>Bacteria</taxon>
        <taxon>Pseudomonadati</taxon>
        <taxon>Pseudomonadota</taxon>
        <taxon>Gammaproteobacteria</taxon>
        <taxon>Enterobacterales</taxon>
        <taxon>Pectobacteriaceae</taxon>
        <taxon>Dickeya</taxon>
    </lineage>
</organism>
<evidence type="ECO:0000313" key="2">
    <source>
        <dbReference type="EMBL" id="ADM96864.1"/>
    </source>
</evidence>
<dbReference type="SUPFAM" id="SSF54427">
    <property type="entry name" value="NTF2-like"/>
    <property type="match status" value="1"/>
</dbReference>
<dbReference type="Gene3D" id="3.10.450.50">
    <property type="match status" value="1"/>
</dbReference>
<name>E0SL01_DICD3</name>
<feature type="domain" description="SnoaL-like" evidence="1">
    <location>
        <begin position="46"/>
        <end position="143"/>
    </location>
</feature>
<dbReference type="STRING" id="198628.Dda3937_02321"/>
<reference evidence="2 3" key="1">
    <citation type="journal article" date="2011" name="J. Bacteriol.">
        <title>Genome sequence of the plant-pathogenic bacterium Dickeya dadantii 3937.</title>
        <authorList>
            <person name="Glasner J.D."/>
            <person name="Yang C.H."/>
            <person name="Reverchon S."/>
            <person name="Hugouvieux-Cotte-Pattat N."/>
            <person name="Condemine G."/>
            <person name="Bohin J.P."/>
            <person name="Van Gijsegem F."/>
            <person name="Yang S."/>
            <person name="Franza T."/>
            <person name="Expert D."/>
            <person name="Plunkett G. III"/>
            <person name="San Francisco M.J."/>
            <person name="Charkowski A.O."/>
            <person name="Py B."/>
            <person name="Bell K."/>
            <person name="Rauscher L."/>
            <person name="Rodriguez-Palenzuela P."/>
            <person name="Toussaint A."/>
            <person name="Holeva M.C."/>
            <person name="He S.Y."/>
            <person name="Douet V."/>
            <person name="Boccara M."/>
            <person name="Blanco C."/>
            <person name="Toth I."/>
            <person name="Anderson B.D."/>
            <person name="Biehl B.S."/>
            <person name="Mau B."/>
            <person name="Flynn S.M."/>
            <person name="Barras F."/>
            <person name="Lindeberg M."/>
            <person name="Birch P.R."/>
            <person name="Tsuyumu S."/>
            <person name="Shi X."/>
            <person name="Hibbing M."/>
            <person name="Yap M.N."/>
            <person name="Carpentier M."/>
            <person name="Dassa E."/>
            <person name="Umehara M."/>
            <person name="Kim J.F."/>
            <person name="Rusch M."/>
            <person name="Soni P."/>
            <person name="Mayhew G.F."/>
            <person name="Fouts D.E."/>
            <person name="Gill S.R."/>
            <person name="Blattner F.R."/>
            <person name="Keen N.T."/>
            <person name="Perna N.T."/>
        </authorList>
    </citation>
    <scope>NUCLEOTIDE SEQUENCE [LARGE SCALE GENOMIC DNA]</scope>
    <source>
        <strain evidence="2 3">3937</strain>
    </source>
</reference>
<dbReference type="InterPro" id="IPR037401">
    <property type="entry name" value="SnoaL-like"/>
</dbReference>
<evidence type="ECO:0000313" key="3">
    <source>
        <dbReference type="Proteomes" id="UP000006859"/>
    </source>
</evidence>
<sequence length="161" mass="18075">MLFCLLLTLFIVVSRRQYRPGTDNDRSTLTMKTAVQLLQNYLDSIQDPKAAASLFAADGVLELPYLQTLGLPHRVQGPAEIEAFIAGLLVKVPDFRFRNIQFFIDTPTQAFGEYSIEAAITGTDRMYKQTYAGRLVAEEGKITLLRESLDTLAAWRAFHGE</sequence>
<evidence type="ECO:0000259" key="1">
    <source>
        <dbReference type="Pfam" id="PF12680"/>
    </source>
</evidence>
<dbReference type="Pfam" id="PF12680">
    <property type="entry name" value="SnoaL_2"/>
    <property type="match status" value="1"/>
</dbReference>
<dbReference type="InterPro" id="IPR032710">
    <property type="entry name" value="NTF2-like_dom_sf"/>
</dbReference>
<dbReference type="AlphaFoldDB" id="E0SL01"/>
<accession>E0SL01</accession>
<protein>
    <submittedName>
        <fullName evidence="2">Ketosteroid isomerase-related protein</fullName>
    </submittedName>
</protein>
<keyword evidence="2" id="KW-0413">Isomerase</keyword>
<dbReference type="eggNOG" id="COG3631">
    <property type="taxonomic scope" value="Bacteria"/>
</dbReference>
<dbReference type="KEGG" id="ddd:Dda3937_02321"/>